<dbReference type="CDD" id="cd07103">
    <property type="entry name" value="ALDH_F5_SSADH_GabD"/>
    <property type="match status" value="1"/>
</dbReference>
<dbReference type="PANTHER" id="PTHR43353">
    <property type="entry name" value="SUCCINATE-SEMIALDEHYDE DEHYDROGENASE, MITOCHONDRIAL"/>
    <property type="match status" value="1"/>
</dbReference>
<dbReference type="PANTHER" id="PTHR43353:SF5">
    <property type="entry name" value="SUCCINATE-SEMIALDEHYDE DEHYDROGENASE, MITOCHONDRIAL"/>
    <property type="match status" value="1"/>
</dbReference>
<dbReference type="InterPro" id="IPR050740">
    <property type="entry name" value="Aldehyde_DH_Superfamily"/>
</dbReference>
<dbReference type="InterPro" id="IPR016163">
    <property type="entry name" value="Ald_DH_C"/>
</dbReference>
<name>A0A6S6PM13_ACEAC</name>
<dbReference type="InterPro" id="IPR016161">
    <property type="entry name" value="Ald_DH/histidinol_DH"/>
</dbReference>
<dbReference type="Pfam" id="PF00171">
    <property type="entry name" value="Aldedh"/>
    <property type="match status" value="1"/>
</dbReference>
<keyword evidence="3" id="KW-0558">Oxidation</keyword>
<evidence type="ECO:0000313" key="8">
    <source>
        <dbReference type="Proteomes" id="UP000515220"/>
    </source>
</evidence>
<evidence type="ECO:0000313" key="7">
    <source>
        <dbReference type="EMBL" id="BCI68439.1"/>
    </source>
</evidence>
<dbReference type="FunFam" id="3.40.605.10:FF:000005">
    <property type="entry name" value="Succinate-semialdehyde dehydrogenase I"/>
    <property type="match status" value="1"/>
</dbReference>
<comment type="similarity">
    <text evidence="1 5">Belongs to the aldehyde dehydrogenase family.</text>
</comment>
<dbReference type="InterPro" id="IPR016160">
    <property type="entry name" value="Ald_DH_CS_CYS"/>
</dbReference>
<evidence type="ECO:0000256" key="4">
    <source>
        <dbReference type="PROSITE-ProRule" id="PRU10007"/>
    </source>
</evidence>
<dbReference type="EMBL" id="AP023326">
    <property type="protein sequence ID" value="BCI68439.1"/>
    <property type="molecule type" value="Genomic_DNA"/>
</dbReference>
<feature type="active site" evidence="4">
    <location>
        <position position="258"/>
    </location>
</feature>
<reference evidence="7 8" key="1">
    <citation type="submission" date="2020-07" db="EMBL/GenBank/DDBJ databases">
        <title>Complete Genome Sequence of an acetic acid bacterium, Acetobacter aceti JCM20276.</title>
        <authorList>
            <person name="Hirose Y."/>
            <person name="Mihara H."/>
        </authorList>
    </citation>
    <scope>NUCLEOTIDE SEQUENCE [LARGE SCALE GENOMIC DNA]</scope>
    <source>
        <strain evidence="7 8">JCM20276</strain>
    </source>
</reference>
<accession>A0A6S6PM13</accession>
<gene>
    <name evidence="7" type="primary">gabD-1</name>
    <name evidence="7" type="ORF">AAJCM20276_30630</name>
</gene>
<evidence type="ECO:0000256" key="3">
    <source>
        <dbReference type="ARBA" id="ARBA00023097"/>
    </source>
</evidence>
<feature type="domain" description="Aldehyde dehydrogenase" evidence="6">
    <location>
        <begin position="22"/>
        <end position="478"/>
    </location>
</feature>
<dbReference type="PROSITE" id="PS00070">
    <property type="entry name" value="ALDEHYDE_DEHYDR_CYS"/>
    <property type="match status" value="1"/>
</dbReference>
<dbReference type="GO" id="GO:0004777">
    <property type="term" value="F:succinate-semialdehyde dehydrogenase (NAD+) activity"/>
    <property type="evidence" value="ECO:0007669"/>
    <property type="project" value="TreeGrafter"/>
</dbReference>
<dbReference type="GO" id="GO:0009450">
    <property type="term" value="P:gamma-aminobutyric acid catabolic process"/>
    <property type="evidence" value="ECO:0007669"/>
    <property type="project" value="InterPro"/>
</dbReference>
<dbReference type="SUPFAM" id="SSF53720">
    <property type="entry name" value="ALDH-like"/>
    <property type="match status" value="1"/>
</dbReference>
<dbReference type="PROSITE" id="PS00687">
    <property type="entry name" value="ALDEHYDE_DEHYDR_GLU"/>
    <property type="match status" value="1"/>
</dbReference>
<dbReference type="Proteomes" id="UP000515220">
    <property type="component" value="Chromosome"/>
</dbReference>
<dbReference type="GO" id="GO:0005829">
    <property type="term" value="C:cytosol"/>
    <property type="evidence" value="ECO:0007669"/>
    <property type="project" value="TreeGrafter"/>
</dbReference>
<evidence type="ECO:0000256" key="2">
    <source>
        <dbReference type="ARBA" id="ARBA00023002"/>
    </source>
</evidence>
<dbReference type="InterPro" id="IPR016162">
    <property type="entry name" value="Ald_DH_N"/>
</dbReference>
<protein>
    <submittedName>
        <fullName evidence="7">NAD-dependent succinate-semialdehyde dehydrogenase</fullName>
    </submittedName>
</protein>
<sequence>MGIANLSDPSLFREQAYIAGEWTASSSGKTLSVTNPATGEVIGTIPACTAAETQRAIEAADQAQAKWKTTNPDERADLLMAWYDLILENADDLALIMTVEQGKPLSESKGEVKYGASFIKWFAEEARRINGAVITPPQKDRRVLTVKQPVGTTAAITPWNFPNAMITRKCGPAFAAGCSMVLKPSELTPYSALALAVLAERAGLPKGLFSLVTGDAKEIGPELTSNSVVRKLSFTGSTHVGALLMKQSADTIKRLSLELGGNAPFIIFDDADLETAVAGALASKFRNAGQTCVCANRIFVQDGIHDRFVARMKEEVAKFKVGNGLEEGVTMGPLINENAVKKVREHVEDALSKGASYVSAPLETNGNFATPVVLEGVTTEMRVFSEETFGPLMPIFKFSDEAEVIRKANDTPFGLASYFFTTDMSRAWRVGEALEYGMVGVNTGMVSMECAPFGGVKQSGLGREGGAEGIDEFLEVKALHMAGLKL</sequence>
<dbReference type="FunFam" id="3.40.605.10:FF:000026">
    <property type="entry name" value="Aldehyde dehydrogenase, putative"/>
    <property type="match status" value="1"/>
</dbReference>
<dbReference type="Gene3D" id="3.40.309.10">
    <property type="entry name" value="Aldehyde Dehydrogenase, Chain A, domain 2"/>
    <property type="match status" value="1"/>
</dbReference>
<dbReference type="Gene3D" id="3.40.605.10">
    <property type="entry name" value="Aldehyde Dehydrogenase, Chain A, domain 1"/>
    <property type="match status" value="1"/>
</dbReference>
<dbReference type="InterPro" id="IPR010102">
    <property type="entry name" value="Succ_semiAld_DH"/>
</dbReference>
<dbReference type="FunFam" id="3.40.309.10:FF:000004">
    <property type="entry name" value="Succinate-semialdehyde dehydrogenase I"/>
    <property type="match status" value="1"/>
</dbReference>
<proteinExistence type="inferred from homology"/>
<evidence type="ECO:0000259" key="6">
    <source>
        <dbReference type="Pfam" id="PF00171"/>
    </source>
</evidence>
<dbReference type="InterPro" id="IPR029510">
    <property type="entry name" value="Ald_DH_CS_GLU"/>
</dbReference>
<dbReference type="NCBIfam" id="TIGR01780">
    <property type="entry name" value="SSADH"/>
    <property type="match status" value="1"/>
</dbReference>
<dbReference type="AlphaFoldDB" id="A0A6S6PM13"/>
<dbReference type="InterPro" id="IPR015590">
    <property type="entry name" value="Aldehyde_DH_dom"/>
</dbReference>
<evidence type="ECO:0000256" key="1">
    <source>
        <dbReference type="ARBA" id="ARBA00009986"/>
    </source>
</evidence>
<keyword evidence="2 5" id="KW-0560">Oxidoreductase</keyword>
<evidence type="ECO:0000256" key="5">
    <source>
        <dbReference type="RuleBase" id="RU003345"/>
    </source>
</evidence>
<organism evidence="7 8">
    <name type="scientific">Acetobacter aceti</name>
    <dbReference type="NCBI Taxonomy" id="435"/>
    <lineage>
        <taxon>Bacteria</taxon>
        <taxon>Pseudomonadati</taxon>
        <taxon>Pseudomonadota</taxon>
        <taxon>Alphaproteobacteria</taxon>
        <taxon>Acetobacterales</taxon>
        <taxon>Acetobacteraceae</taxon>
        <taxon>Acetobacter</taxon>
        <taxon>Acetobacter subgen. Acetobacter</taxon>
    </lineage>
</organism>
<dbReference type="RefSeq" id="WP_099347485.1">
    <property type="nucleotide sequence ID" value="NZ_AP023326.1"/>
</dbReference>